<keyword evidence="4" id="KW-0678">Repressor</keyword>
<dbReference type="InterPro" id="IPR002481">
    <property type="entry name" value="FUR"/>
</dbReference>
<keyword evidence="8" id="KW-0805">Transcription regulation</keyword>
<dbReference type="GO" id="GO:0003700">
    <property type="term" value="F:DNA-binding transcription factor activity"/>
    <property type="evidence" value="ECO:0007669"/>
    <property type="project" value="InterPro"/>
</dbReference>
<evidence type="ECO:0000256" key="1">
    <source>
        <dbReference type="ARBA" id="ARBA00004496"/>
    </source>
</evidence>
<dbReference type="CDD" id="cd07153">
    <property type="entry name" value="Fur_like"/>
    <property type="match status" value="1"/>
</dbReference>
<reference evidence="14" key="1">
    <citation type="submission" date="2017-01" db="EMBL/GenBank/DDBJ databases">
        <authorList>
            <person name="Varghese N."/>
            <person name="Submissions S."/>
        </authorList>
    </citation>
    <scope>NUCLEOTIDE SEQUENCE [LARGE SCALE GENOMIC DNA]</scope>
    <source>
        <strain evidence="14">3bp</strain>
    </source>
</reference>
<organism evidence="13 14">
    <name type="scientific">Cellulosimicrobium aquatile</name>
    <dbReference type="NCBI Taxonomy" id="1612203"/>
    <lineage>
        <taxon>Bacteria</taxon>
        <taxon>Bacillati</taxon>
        <taxon>Actinomycetota</taxon>
        <taxon>Actinomycetes</taxon>
        <taxon>Micrococcales</taxon>
        <taxon>Promicromonosporaceae</taxon>
        <taxon>Cellulosimicrobium</taxon>
    </lineage>
</organism>
<protein>
    <submittedName>
        <fullName evidence="13">Fur family transcriptional regulator, ferric uptake regulator</fullName>
    </submittedName>
</protein>
<evidence type="ECO:0000256" key="9">
    <source>
        <dbReference type="ARBA" id="ARBA00023125"/>
    </source>
</evidence>
<dbReference type="GeneID" id="95686193"/>
<dbReference type="Gene3D" id="3.30.1490.190">
    <property type="match status" value="1"/>
</dbReference>
<evidence type="ECO:0000256" key="3">
    <source>
        <dbReference type="ARBA" id="ARBA00022490"/>
    </source>
</evidence>
<dbReference type="InterPro" id="IPR036388">
    <property type="entry name" value="WH-like_DNA-bd_sf"/>
</dbReference>
<feature type="binding site" evidence="11">
    <location>
        <position position="112"/>
    </location>
    <ligand>
        <name>Zn(2+)</name>
        <dbReference type="ChEBI" id="CHEBI:29105"/>
    </ligand>
</feature>
<evidence type="ECO:0000313" key="14">
    <source>
        <dbReference type="Proteomes" id="UP000186235"/>
    </source>
</evidence>
<evidence type="ECO:0000256" key="5">
    <source>
        <dbReference type="ARBA" id="ARBA00022723"/>
    </source>
</evidence>
<feature type="compositionally biased region" description="Low complexity" evidence="12">
    <location>
        <begin position="1"/>
        <end position="12"/>
    </location>
</feature>
<feature type="binding site" evidence="11">
    <location>
        <position position="152"/>
    </location>
    <ligand>
        <name>Zn(2+)</name>
        <dbReference type="ChEBI" id="CHEBI:29105"/>
    </ligand>
</feature>
<evidence type="ECO:0000256" key="12">
    <source>
        <dbReference type="SAM" id="MobiDB-lite"/>
    </source>
</evidence>
<evidence type="ECO:0000256" key="7">
    <source>
        <dbReference type="ARBA" id="ARBA00023004"/>
    </source>
</evidence>
<evidence type="ECO:0000256" key="10">
    <source>
        <dbReference type="ARBA" id="ARBA00023163"/>
    </source>
</evidence>
<dbReference type="GO" id="GO:0005737">
    <property type="term" value="C:cytoplasm"/>
    <property type="evidence" value="ECO:0007669"/>
    <property type="project" value="UniProtKB-SubCell"/>
</dbReference>
<keyword evidence="7" id="KW-0408">Iron</keyword>
<dbReference type="GO" id="GO:0000976">
    <property type="term" value="F:transcription cis-regulatory region binding"/>
    <property type="evidence" value="ECO:0007669"/>
    <property type="project" value="TreeGrafter"/>
</dbReference>
<keyword evidence="3" id="KW-0963">Cytoplasm</keyword>
<feature type="region of interest" description="Disordered" evidence="12">
    <location>
        <begin position="1"/>
        <end position="28"/>
    </location>
</feature>
<dbReference type="InterPro" id="IPR036390">
    <property type="entry name" value="WH_DNA-bd_sf"/>
</dbReference>
<dbReference type="PANTHER" id="PTHR33202:SF18">
    <property type="entry name" value="TRANSCRIPTIONAL REGULATOR FURA"/>
    <property type="match status" value="1"/>
</dbReference>
<feature type="binding site" evidence="11">
    <location>
        <position position="149"/>
    </location>
    <ligand>
        <name>Zn(2+)</name>
        <dbReference type="ChEBI" id="CHEBI:29105"/>
    </ligand>
</feature>
<evidence type="ECO:0000256" key="6">
    <source>
        <dbReference type="ARBA" id="ARBA00022833"/>
    </source>
</evidence>
<keyword evidence="9" id="KW-0238">DNA-binding</keyword>
<keyword evidence="6 11" id="KW-0862">Zinc</keyword>
<dbReference type="RefSeq" id="WP_081600341.1">
    <property type="nucleotide sequence ID" value="NZ_FTMI01000008.1"/>
</dbReference>
<evidence type="ECO:0000256" key="8">
    <source>
        <dbReference type="ARBA" id="ARBA00023015"/>
    </source>
</evidence>
<dbReference type="SUPFAM" id="SSF46785">
    <property type="entry name" value="Winged helix' DNA-binding domain"/>
    <property type="match status" value="1"/>
</dbReference>
<dbReference type="EMBL" id="FTMI01000008">
    <property type="protein sequence ID" value="SIQ81538.1"/>
    <property type="molecule type" value="Genomic_DNA"/>
</dbReference>
<dbReference type="AlphaFoldDB" id="A0A1N6VUV0"/>
<dbReference type="Proteomes" id="UP000186235">
    <property type="component" value="Unassembled WGS sequence"/>
</dbReference>
<feature type="compositionally biased region" description="Basic and acidic residues" evidence="12">
    <location>
        <begin position="15"/>
        <end position="28"/>
    </location>
</feature>
<accession>A0A1N6VUV0</accession>
<evidence type="ECO:0000313" key="13">
    <source>
        <dbReference type="EMBL" id="SIQ81538.1"/>
    </source>
</evidence>
<dbReference type="InterPro" id="IPR043135">
    <property type="entry name" value="Fur_C"/>
</dbReference>
<comment type="subcellular location">
    <subcellularLocation>
        <location evidence="1">Cytoplasm</location>
    </subcellularLocation>
</comment>
<feature type="binding site" evidence="11">
    <location>
        <position position="109"/>
    </location>
    <ligand>
        <name>Zn(2+)</name>
        <dbReference type="ChEBI" id="CHEBI:29105"/>
    </ligand>
</feature>
<dbReference type="GO" id="GO:1900376">
    <property type="term" value="P:regulation of secondary metabolite biosynthetic process"/>
    <property type="evidence" value="ECO:0007669"/>
    <property type="project" value="TreeGrafter"/>
</dbReference>
<proteinExistence type="inferred from homology"/>
<gene>
    <name evidence="13" type="ORF">SAMN05518682_3741</name>
</gene>
<sequence>MTTGATSTAGTGLEDGPRRARHESELRDHGLRVTAARLAVLDAVEVQQHADADDVLRAARTALGSVSVQAVYDVLHTLTDKGLVRRIEPAGHPARYERRLGDNHHHVVCRGCGAVADVDCTVGHAPCLTPSSTAGFRIDTAEVTFWGLCPDCAD</sequence>
<dbReference type="Pfam" id="PF01475">
    <property type="entry name" value="FUR"/>
    <property type="match status" value="1"/>
</dbReference>
<dbReference type="GO" id="GO:0008270">
    <property type="term" value="F:zinc ion binding"/>
    <property type="evidence" value="ECO:0007669"/>
    <property type="project" value="TreeGrafter"/>
</dbReference>
<keyword evidence="5 11" id="KW-0479">Metal-binding</keyword>
<dbReference type="Gene3D" id="1.10.10.10">
    <property type="entry name" value="Winged helix-like DNA-binding domain superfamily/Winged helix DNA-binding domain"/>
    <property type="match status" value="1"/>
</dbReference>
<keyword evidence="10" id="KW-0804">Transcription</keyword>
<evidence type="ECO:0000256" key="2">
    <source>
        <dbReference type="ARBA" id="ARBA00007957"/>
    </source>
</evidence>
<dbReference type="PANTHER" id="PTHR33202">
    <property type="entry name" value="ZINC UPTAKE REGULATION PROTEIN"/>
    <property type="match status" value="1"/>
</dbReference>
<comment type="similarity">
    <text evidence="2">Belongs to the Fur family.</text>
</comment>
<comment type="cofactor">
    <cofactor evidence="11">
        <name>Zn(2+)</name>
        <dbReference type="ChEBI" id="CHEBI:29105"/>
    </cofactor>
    <text evidence="11">Binds 1 zinc ion per subunit.</text>
</comment>
<keyword evidence="14" id="KW-1185">Reference proteome</keyword>
<dbReference type="GO" id="GO:0045892">
    <property type="term" value="P:negative regulation of DNA-templated transcription"/>
    <property type="evidence" value="ECO:0007669"/>
    <property type="project" value="TreeGrafter"/>
</dbReference>
<name>A0A1N6VUV0_9MICO</name>
<evidence type="ECO:0000256" key="11">
    <source>
        <dbReference type="PIRSR" id="PIRSR602481-1"/>
    </source>
</evidence>
<evidence type="ECO:0000256" key="4">
    <source>
        <dbReference type="ARBA" id="ARBA00022491"/>
    </source>
</evidence>